<keyword evidence="5" id="KW-1185">Reference proteome</keyword>
<dbReference type="InterPro" id="IPR014795">
    <property type="entry name" value="TacA_1-like"/>
</dbReference>
<dbReference type="OrthoDB" id="5689325at2"/>
<keyword evidence="1" id="KW-1277">Toxin-antitoxin system</keyword>
<gene>
    <name evidence="4" type="ORF">AADEFJLK_00095</name>
    <name evidence="3" type="ORF">CEK71_16410</name>
</gene>
<dbReference type="Proteomes" id="UP000237423">
    <property type="component" value="Unassembled WGS sequence"/>
</dbReference>
<dbReference type="KEGG" id="mpsy:CEK71_16410"/>
<accession>A0A1Z4C1V9</accession>
<comment type="similarity">
    <text evidence="2">Belongs to the TacA antitoxin family.</text>
</comment>
<protein>
    <recommendedName>
        <fullName evidence="7">DUF1778 domain-containing protein</fullName>
    </recommendedName>
</protein>
<dbReference type="InterPro" id="IPR010985">
    <property type="entry name" value="Ribbon_hlx_hlx"/>
</dbReference>
<dbReference type="GO" id="GO:0006355">
    <property type="term" value="P:regulation of DNA-templated transcription"/>
    <property type="evidence" value="ECO:0007669"/>
    <property type="project" value="InterPro"/>
</dbReference>
<evidence type="ECO:0000256" key="2">
    <source>
        <dbReference type="ARBA" id="ARBA00049988"/>
    </source>
</evidence>
<dbReference type="EMBL" id="CP022129">
    <property type="protein sequence ID" value="ASF47517.1"/>
    <property type="molecule type" value="Genomic_DNA"/>
</dbReference>
<proteinExistence type="inferred from homology"/>
<dbReference type="PANTHER" id="PTHR35401">
    <property type="entry name" value="COPG FAMILY HELIX-TURN-HELIX PROTEIN-RELATED-RELATED"/>
    <property type="match status" value="1"/>
</dbReference>
<dbReference type="PANTHER" id="PTHR35401:SF2">
    <property type="entry name" value="ABC-TYPE TRANSPORT SYSTEM"/>
    <property type="match status" value="1"/>
</dbReference>
<evidence type="ECO:0000313" key="5">
    <source>
        <dbReference type="Proteomes" id="UP000197019"/>
    </source>
</evidence>
<dbReference type="Proteomes" id="UP000197019">
    <property type="component" value="Chromosome"/>
</dbReference>
<name>A0A1Z4C1V9_9GAMM</name>
<evidence type="ECO:0000313" key="3">
    <source>
        <dbReference type="EMBL" id="ASF47517.1"/>
    </source>
</evidence>
<dbReference type="RefSeq" id="WP_088620389.1">
    <property type="nucleotide sequence ID" value="NZ_CP022129.1"/>
</dbReference>
<dbReference type="AlphaFoldDB" id="A0A1Z4C1V9"/>
<dbReference type="SUPFAM" id="SSF47598">
    <property type="entry name" value="Ribbon-helix-helix"/>
    <property type="match status" value="1"/>
</dbReference>
<evidence type="ECO:0000313" key="4">
    <source>
        <dbReference type="EMBL" id="POZ53085.1"/>
    </source>
</evidence>
<dbReference type="Gene3D" id="1.20.5.780">
    <property type="entry name" value="Single helix bin"/>
    <property type="match status" value="1"/>
</dbReference>
<evidence type="ECO:0000313" key="6">
    <source>
        <dbReference type="Proteomes" id="UP000237423"/>
    </source>
</evidence>
<reference evidence="3 5" key="1">
    <citation type="submission" date="2017-06" db="EMBL/GenBank/DDBJ databases">
        <title>Genome Sequencing of the methanotroph Methylovulum psychrotolerants str. HV10-M2 isolated from a high-altitude environment.</title>
        <authorList>
            <person name="Mateos-Rivera A."/>
        </authorList>
    </citation>
    <scope>NUCLEOTIDE SEQUENCE [LARGE SCALE GENOMIC DNA]</scope>
    <source>
        <strain evidence="3 5">HV10_M2</strain>
    </source>
</reference>
<dbReference type="Pfam" id="PF08681">
    <property type="entry name" value="TacA1"/>
    <property type="match status" value="1"/>
</dbReference>
<sequence length="94" mass="10561">MTPETHRTARVEARISPDALALVRRAAELQGRSVSDFMVTAAQEAANRIIEETNIVRLSAEDQLRFYELLLNPPAPSAAMLKAFERRRELLGIE</sequence>
<evidence type="ECO:0008006" key="7">
    <source>
        <dbReference type="Google" id="ProtNLM"/>
    </source>
</evidence>
<evidence type="ECO:0000256" key="1">
    <source>
        <dbReference type="ARBA" id="ARBA00022649"/>
    </source>
</evidence>
<organism evidence="3 5">
    <name type="scientific">Methylovulum psychrotolerans</name>
    <dbReference type="NCBI Taxonomy" id="1704499"/>
    <lineage>
        <taxon>Bacteria</taxon>
        <taxon>Pseudomonadati</taxon>
        <taxon>Pseudomonadota</taxon>
        <taxon>Gammaproteobacteria</taxon>
        <taxon>Methylococcales</taxon>
        <taxon>Methylococcaceae</taxon>
        <taxon>Methylovulum</taxon>
    </lineage>
</organism>
<reference evidence="4 6" key="2">
    <citation type="submission" date="2017-11" db="EMBL/GenBank/DDBJ databases">
        <title>Draft Genome Sequence of Methylobacter psychrotolerans Sph1T, an Obligate Methanotroph from Low-Temperature Environments.</title>
        <authorList>
            <person name="Oshkin I.Y."/>
            <person name="Miroshnikov K."/>
            <person name="Belova S.E."/>
            <person name="Korzhenkov A."/>
            <person name="Toshchakov S.V."/>
            <person name="Dedysh S.N."/>
        </authorList>
    </citation>
    <scope>NUCLEOTIDE SEQUENCE [LARGE SCALE GENOMIC DNA]</scope>
    <source>
        <strain evidence="4 6">Sph1</strain>
    </source>
</reference>
<dbReference type="EMBL" id="PGFZ01000001">
    <property type="protein sequence ID" value="POZ53085.1"/>
    <property type="molecule type" value="Genomic_DNA"/>
</dbReference>